<name>A0A7V4E4G6_UNCW3</name>
<proteinExistence type="inferred from homology"/>
<evidence type="ECO:0000259" key="6">
    <source>
        <dbReference type="Pfam" id="PF00107"/>
    </source>
</evidence>
<organism evidence="8">
    <name type="scientific">candidate division WOR-3 bacterium</name>
    <dbReference type="NCBI Taxonomy" id="2052148"/>
    <lineage>
        <taxon>Bacteria</taxon>
        <taxon>Bacteria division WOR-3</taxon>
    </lineage>
</organism>
<protein>
    <submittedName>
        <fullName evidence="8">Zinc-binding alcohol dehydrogenase family protein</fullName>
        <ecNumber evidence="8">1.-.-.-</ecNumber>
    </submittedName>
</protein>
<dbReference type="InterPro" id="IPR014187">
    <property type="entry name" value="ADH_Zn_typ-2"/>
</dbReference>
<sequence>MRAMVLDKPAPIENSPLVSKDLKIPEPLEDEVLIKVLVCGVCHTDLHIVEGDIIPPRYPIIPGHQVIGKIEELGKKVEGFKKGDLVGVPWLHYNCGRCKYCKKGLSNLCENIAFTGFHVNGGYAEYMIAKKTAIYKIPETVDIKSFAPILCGGVIGYRALKLTGAEEGQKLGLVGFGSSAHIVLQIALYKKIEVYVFSRSETHRKKALEMGAKWAGKLGDELKEKLDGIIVFAPVGEALVESLKYIDKGGTVVSAGIHMTDIPSFPYSLLYEERSIKSTANSTRDDVEETIKLAIEIPIIPLVTDYPLELANRALDDIKHSKIDGSAVLIIG</sequence>
<comment type="similarity">
    <text evidence="2">Belongs to the zinc-containing alcohol dehydrogenase family.</text>
</comment>
<dbReference type="Pfam" id="PF08240">
    <property type="entry name" value="ADH_N"/>
    <property type="match status" value="1"/>
</dbReference>
<dbReference type="GO" id="GO:0046872">
    <property type="term" value="F:metal ion binding"/>
    <property type="evidence" value="ECO:0007669"/>
    <property type="project" value="UniProtKB-KW"/>
</dbReference>
<accession>A0A7V4E4G6</accession>
<evidence type="ECO:0000313" key="8">
    <source>
        <dbReference type="EMBL" id="HGL17623.1"/>
    </source>
</evidence>
<dbReference type="PANTHER" id="PTHR42940:SF8">
    <property type="entry name" value="VACUOLAR PROTEIN SORTING-ASSOCIATED PROTEIN 11"/>
    <property type="match status" value="1"/>
</dbReference>
<reference evidence="8" key="1">
    <citation type="journal article" date="2020" name="mSystems">
        <title>Genome- and Community-Level Interaction Insights into Carbon Utilization and Element Cycling Functions of Hydrothermarchaeota in Hydrothermal Sediment.</title>
        <authorList>
            <person name="Zhou Z."/>
            <person name="Liu Y."/>
            <person name="Xu W."/>
            <person name="Pan J."/>
            <person name="Luo Z.H."/>
            <person name="Li M."/>
        </authorList>
    </citation>
    <scope>NUCLEOTIDE SEQUENCE [LARGE SCALE GENOMIC DNA]</scope>
    <source>
        <strain evidence="8">SpSt-69</strain>
    </source>
</reference>
<evidence type="ECO:0000256" key="2">
    <source>
        <dbReference type="ARBA" id="ARBA00008072"/>
    </source>
</evidence>
<dbReference type="SUPFAM" id="SSF50129">
    <property type="entry name" value="GroES-like"/>
    <property type="match status" value="1"/>
</dbReference>
<comment type="cofactor">
    <cofactor evidence="1">
        <name>Zn(2+)</name>
        <dbReference type="ChEBI" id="CHEBI:29105"/>
    </cofactor>
</comment>
<dbReference type="GO" id="GO:0005737">
    <property type="term" value="C:cytoplasm"/>
    <property type="evidence" value="ECO:0007669"/>
    <property type="project" value="TreeGrafter"/>
</dbReference>
<dbReference type="PANTHER" id="PTHR42940">
    <property type="entry name" value="ALCOHOL DEHYDROGENASE 1-RELATED"/>
    <property type="match status" value="1"/>
</dbReference>
<evidence type="ECO:0000256" key="5">
    <source>
        <dbReference type="ARBA" id="ARBA00023002"/>
    </source>
</evidence>
<dbReference type="SUPFAM" id="SSF51735">
    <property type="entry name" value="NAD(P)-binding Rossmann-fold domains"/>
    <property type="match status" value="1"/>
</dbReference>
<dbReference type="EMBL" id="DTDJ01000031">
    <property type="protein sequence ID" value="HGL17623.1"/>
    <property type="molecule type" value="Genomic_DNA"/>
</dbReference>
<feature type="domain" description="Alcohol dehydrogenase-like N-terminal" evidence="7">
    <location>
        <begin position="29"/>
        <end position="139"/>
    </location>
</feature>
<evidence type="ECO:0000256" key="3">
    <source>
        <dbReference type="ARBA" id="ARBA00022723"/>
    </source>
</evidence>
<keyword evidence="3" id="KW-0479">Metal-binding</keyword>
<dbReference type="Gene3D" id="3.90.180.10">
    <property type="entry name" value="Medium-chain alcohol dehydrogenases, catalytic domain"/>
    <property type="match status" value="1"/>
</dbReference>
<evidence type="ECO:0000256" key="4">
    <source>
        <dbReference type="ARBA" id="ARBA00022833"/>
    </source>
</evidence>
<dbReference type="EC" id="1.-.-.-" evidence="8"/>
<dbReference type="NCBIfam" id="TIGR02822">
    <property type="entry name" value="adh_fam_2"/>
    <property type="match status" value="1"/>
</dbReference>
<evidence type="ECO:0000256" key="1">
    <source>
        <dbReference type="ARBA" id="ARBA00001947"/>
    </source>
</evidence>
<comment type="caution">
    <text evidence="8">The sequence shown here is derived from an EMBL/GenBank/DDBJ whole genome shotgun (WGS) entry which is preliminary data.</text>
</comment>
<dbReference type="InterPro" id="IPR036291">
    <property type="entry name" value="NAD(P)-bd_dom_sf"/>
</dbReference>
<dbReference type="Pfam" id="PF00107">
    <property type="entry name" value="ADH_zinc_N"/>
    <property type="match status" value="1"/>
</dbReference>
<dbReference type="CDD" id="cd08298">
    <property type="entry name" value="CAD2"/>
    <property type="match status" value="1"/>
</dbReference>
<keyword evidence="4" id="KW-0862">Zinc</keyword>
<dbReference type="InterPro" id="IPR013149">
    <property type="entry name" value="ADH-like_C"/>
</dbReference>
<evidence type="ECO:0000259" key="7">
    <source>
        <dbReference type="Pfam" id="PF08240"/>
    </source>
</evidence>
<keyword evidence="5 8" id="KW-0560">Oxidoreductase</keyword>
<dbReference type="GO" id="GO:0004022">
    <property type="term" value="F:alcohol dehydrogenase (NAD+) activity"/>
    <property type="evidence" value="ECO:0007669"/>
    <property type="project" value="TreeGrafter"/>
</dbReference>
<dbReference type="InterPro" id="IPR011032">
    <property type="entry name" value="GroES-like_sf"/>
</dbReference>
<dbReference type="InterPro" id="IPR013154">
    <property type="entry name" value="ADH-like_N"/>
</dbReference>
<dbReference type="AlphaFoldDB" id="A0A7V4E4G6"/>
<gene>
    <name evidence="8" type="ORF">ENU66_04775</name>
</gene>
<feature type="domain" description="Alcohol dehydrogenase-like C-terminal" evidence="6">
    <location>
        <begin position="181"/>
        <end position="294"/>
    </location>
</feature>
<dbReference type="Gene3D" id="3.40.50.720">
    <property type="entry name" value="NAD(P)-binding Rossmann-like Domain"/>
    <property type="match status" value="1"/>
</dbReference>